<evidence type="ECO:0000313" key="3">
    <source>
        <dbReference type="EMBL" id="MBO1078462.1"/>
    </source>
</evidence>
<feature type="domain" description="Beta-lactamase-related" evidence="2">
    <location>
        <begin position="50"/>
        <end position="322"/>
    </location>
</feature>
<evidence type="ECO:0000256" key="1">
    <source>
        <dbReference type="SAM" id="SignalP"/>
    </source>
</evidence>
<dbReference type="InterPro" id="IPR050789">
    <property type="entry name" value="Diverse_Enzym_Activities"/>
</dbReference>
<keyword evidence="3" id="KW-0378">Hydrolase</keyword>
<keyword evidence="4" id="KW-1185">Reference proteome</keyword>
<dbReference type="EMBL" id="JACTNG010000002">
    <property type="protein sequence ID" value="MBO1078462.1"/>
    <property type="molecule type" value="Genomic_DNA"/>
</dbReference>
<dbReference type="InterPro" id="IPR012338">
    <property type="entry name" value="Beta-lactam/transpept-like"/>
</dbReference>
<accession>A0ABS3KLY5</accession>
<dbReference type="InterPro" id="IPR001466">
    <property type="entry name" value="Beta-lactam-related"/>
</dbReference>
<sequence length="362" mass="38930">MTVDATLSRRALLGCAGSILASARSAAADQTAFPGGTWATGPAVPPAAGFAKVEQALSALPSTAMMVVQGGRVVWQWGEVAEISYLASARKSILSMLYGRAVMDGTIDLDRTVGDIGINDVGGLLPVERTARVRDLLTARSGVYHPAGSPGSDPSTPARGSKQPGTYFFYNNWDFNVAGAVYERLAGRTVFKAFEEDLAEPLQMQDYDPTRQRMLGFTDQSAYLAYHFFLSGRDMARLGLLMTRGGQWNGRQLIPAAWVRDSTSLHVPSAEMSGPFKDGGLGYGYLWWVPERAEPAWQGAFLANGNYGQFILGLPAIDTVVVHRRAVTDAFAVGRNMGTDNTSPSAVSPRQFLQLVDTLLAP</sequence>
<feature type="chain" id="PRO_5046346335" evidence="1">
    <location>
        <begin position="28"/>
        <end position="362"/>
    </location>
</feature>
<dbReference type="Proteomes" id="UP001518989">
    <property type="component" value="Unassembled WGS sequence"/>
</dbReference>
<dbReference type="Gene3D" id="3.40.710.10">
    <property type="entry name" value="DD-peptidase/beta-lactamase superfamily"/>
    <property type="match status" value="1"/>
</dbReference>
<dbReference type="Pfam" id="PF00144">
    <property type="entry name" value="Beta-lactamase"/>
    <property type="match status" value="1"/>
</dbReference>
<proteinExistence type="predicted"/>
<keyword evidence="1" id="KW-0732">Signal</keyword>
<dbReference type="PANTHER" id="PTHR43283">
    <property type="entry name" value="BETA-LACTAMASE-RELATED"/>
    <property type="match status" value="1"/>
</dbReference>
<gene>
    <name evidence="3" type="ORF">IAI61_05425</name>
</gene>
<reference evidence="3 4" key="1">
    <citation type="submission" date="2020-09" db="EMBL/GenBank/DDBJ databases">
        <title>Roseomonas.</title>
        <authorList>
            <person name="Zhu W."/>
        </authorList>
    </citation>
    <scope>NUCLEOTIDE SEQUENCE [LARGE SCALE GENOMIC DNA]</scope>
    <source>
        <strain evidence="3 4">573</strain>
    </source>
</reference>
<comment type="caution">
    <text evidence="3">The sequence shown here is derived from an EMBL/GenBank/DDBJ whole genome shotgun (WGS) entry which is preliminary data.</text>
</comment>
<name>A0ABS3KLY5_9PROT</name>
<feature type="signal peptide" evidence="1">
    <location>
        <begin position="1"/>
        <end position="27"/>
    </location>
</feature>
<dbReference type="SUPFAM" id="SSF56601">
    <property type="entry name" value="beta-lactamase/transpeptidase-like"/>
    <property type="match status" value="1"/>
</dbReference>
<dbReference type="RefSeq" id="WP_207415885.1">
    <property type="nucleotide sequence ID" value="NZ_CP061178.1"/>
</dbReference>
<dbReference type="PANTHER" id="PTHR43283:SF7">
    <property type="entry name" value="BETA-LACTAMASE-RELATED DOMAIN-CONTAINING PROTEIN"/>
    <property type="match status" value="1"/>
</dbReference>
<organism evidence="3 4">
    <name type="scientific">Roseomonas haemaphysalidis</name>
    <dbReference type="NCBI Taxonomy" id="2768162"/>
    <lineage>
        <taxon>Bacteria</taxon>
        <taxon>Pseudomonadati</taxon>
        <taxon>Pseudomonadota</taxon>
        <taxon>Alphaproteobacteria</taxon>
        <taxon>Acetobacterales</taxon>
        <taxon>Roseomonadaceae</taxon>
        <taxon>Roseomonas</taxon>
    </lineage>
</organism>
<dbReference type="PROSITE" id="PS51318">
    <property type="entry name" value="TAT"/>
    <property type="match status" value="1"/>
</dbReference>
<evidence type="ECO:0000259" key="2">
    <source>
        <dbReference type="Pfam" id="PF00144"/>
    </source>
</evidence>
<evidence type="ECO:0000313" key="4">
    <source>
        <dbReference type="Proteomes" id="UP001518989"/>
    </source>
</evidence>
<protein>
    <submittedName>
        <fullName evidence="3">Serine hydrolase</fullName>
    </submittedName>
</protein>
<dbReference type="GO" id="GO:0016787">
    <property type="term" value="F:hydrolase activity"/>
    <property type="evidence" value="ECO:0007669"/>
    <property type="project" value="UniProtKB-KW"/>
</dbReference>
<dbReference type="InterPro" id="IPR006311">
    <property type="entry name" value="TAT_signal"/>
</dbReference>